<proteinExistence type="predicted"/>
<reference evidence="1" key="1">
    <citation type="submission" date="2025-08" db="UniProtKB">
        <authorList>
            <consortium name="Ensembl"/>
        </authorList>
    </citation>
    <scope>IDENTIFICATION</scope>
</reference>
<evidence type="ECO:0000313" key="1">
    <source>
        <dbReference type="Ensembl" id="ENSOKIP00005073436.1"/>
    </source>
</evidence>
<reference evidence="1" key="2">
    <citation type="submission" date="2025-09" db="UniProtKB">
        <authorList>
            <consortium name="Ensembl"/>
        </authorList>
    </citation>
    <scope>IDENTIFICATION</scope>
</reference>
<sequence length="102" mass="10957">MRNLRLLKSLHCSELQGPGTPQCFSVLTDTGKVLLVSEYSVTEVDSRAGHVMNEVSLTAERYLPEDGSGTVVGIQDLPDQESVCVATATGDDFLNTNQVSTL</sequence>
<organism evidence="1 2">
    <name type="scientific">Oncorhynchus kisutch</name>
    <name type="common">Coho salmon</name>
    <name type="synonym">Salmo kisutch</name>
    <dbReference type="NCBI Taxonomy" id="8019"/>
    <lineage>
        <taxon>Eukaryota</taxon>
        <taxon>Metazoa</taxon>
        <taxon>Chordata</taxon>
        <taxon>Craniata</taxon>
        <taxon>Vertebrata</taxon>
        <taxon>Euteleostomi</taxon>
        <taxon>Actinopterygii</taxon>
        <taxon>Neopterygii</taxon>
        <taxon>Teleostei</taxon>
        <taxon>Protacanthopterygii</taxon>
        <taxon>Salmoniformes</taxon>
        <taxon>Salmonidae</taxon>
        <taxon>Salmoninae</taxon>
        <taxon>Oncorhynchus</taxon>
    </lineage>
</organism>
<evidence type="ECO:0000313" key="2">
    <source>
        <dbReference type="Proteomes" id="UP000694557"/>
    </source>
</evidence>
<dbReference type="Proteomes" id="UP000694557">
    <property type="component" value="Unassembled WGS sequence"/>
</dbReference>
<dbReference type="GeneTree" id="ENSGT00990000212432"/>
<accession>A0A8C7ISP0</accession>
<name>A0A8C7ISP0_ONCKI</name>
<dbReference type="AlphaFoldDB" id="A0A8C7ISP0"/>
<protein>
    <submittedName>
        <fullName evidence="1">Uncharacterized protein</fullName>
    </submittedName>
</protein>
<dbReference type="Ensembl" id="ENSOKIT00005078243.1">
    <property type="protein sequence ID" value="ENSOKIP00005073436.1"/>
    <property type="gene ID" value="ENSOKIG00005031707.1"/>
</dbReference>
<keyword evidence="2" id="KW-1185">Reference proteome</keyword>